<dbReference type="EMBL" id="FZNQ01000021">
    <property type="protein sequence ID" value="SNR60884.1"/>
    <property type="molecule type" value="Genomic_DNA"/>
</dbReference>
<keyword evidence="2" id="KW-1185">Reference proteome</keyword>
<evidence type="ECO:0000313" key="1">
    <source>
        <dbReference type="EMBL" id="SNR60884.1"/>
    </source>
</evidence>
<dbReference type="AlphaFoldDB" id="A0A238XRC1"/>
<evidence type="ECO:0000313" key="2">
    <source>
        <dbReference type="Proteomes" id="UP000198397"/>
    </source>
</evidence>
<dbReference type="RefSeq" id="WP_245809992.1">
    <property type="nucleotide sequence ID" value="NZ_FZNQ01000021.1"/>
</dbReference>
<organism evidence="1 2">
    <name type="scientific">Halorubrum vacuolatum</name>
    <name type="common">Natronobacterium vacuolatum</name>
    <dbReference type="NCBI Taxonomy" id="63740"/>
    <lineage>
        <taxon>Archaea</taxon>
        <taxon>Methanobacteriati</taxon>
        <taxon>Methanobacteriota</taxon>
        <taxon>Stenosarchaea group</taxon>
        <taxon>Halobacteria</taxon>
        <taxon>Halobacteriales</taxon>
        <taxon>Haloferacaceae</taxon>
        <taxon>Halorubrum</taxon>
    </lineage>
</organism>
<proteinExistence type="predicted"/>
<dbReference type="Proteomes" id="UP000198397">
    <property type="component" value="Unassembled WGS sequence"/>
</dbReference>
<protein>
    <submittedName>
        <fullName evidence="1">Uncharacterized protein</fullName>
    </submittedName>
</protein>
<gene>
    <name evidence="1" type="ORF">SAMN06264855_12115</name>
</gene>
<name>A0A238XRC1_HALVU</name>
<accession>A0A238XRC1</accession>
<sequence>MSTQALSSIDTVEDVFNVLETEITALAEYLDPSFFEEFDVFAPDSAACSP</sequence>
<reference evidence="1 2" key="1">
    <citation type="submission" date="2017-06" db="EMBL/GenBank/DDBJ databases">
        <authorList>
            <person name="Kim H.J."/>
            <person name="Triplett B.A."/>
        </authorList>
    </citation>
    <scope>NUCLEOTIDE SEQUENCE [LARGE SCALE GENOMIC DNA]</scope>
    <source>
        <strain evidence="1 2">DSM 8800</strain>
    </source>
</reference>